<proteinExistence type="predicted"/>
<keyword evidence="2" id="KW-1185">Reference proteome</keyword>
<dbReference type="EMBL" id="CM042019">
    <property type="protein sequence ID" value="KAI3825012.1"/>
    <property type="molecule type" value="Genomic_DNA"/>
</dbReference>
<dbReference type="Proteomes" id="UP001056120">
    <property type="component" value="Linkage Group LG02"/>
</dbReference>
<organism evidence="1 2">
    <name type="scientific">Smallanthus sonchifolius</name>
    <dbReference type="NCBI Taxonomy" id="185202"/>
    <lineage>
        <taxon>Eukaryota</taxon>
        <taxon>Viridiplantae</taxon>
        <taxon>Streptophyta</taxon>
        <taxon>Embryophyta</taxon>
        <taxon>Tracheophyta</taxon>
        <taxon>Spermatophyta</taxon>
        <taxon>Magnoliopsida</taxon>
        <taxon>eudicotyledons</taxon>
        <taxon>Gunneridae</taxon>
        <taxon>Pentapetalae</taxon>
        <taxon>asterids</taxon>
        <taxon>campanulids</taxon>
        <taxon>Asterales</taxon>
        <taxon>Asteraceae</taxon>
        <taxon>Asteroideae</taxon>
        <taxon>Heliantheae alliance</taxon>
        <taxon>Millerieae</taxon>
        <taxon>Smallanthus</taxon>
    </lineage>
</organism>
<evidence type="ECO:0000313" key="2">
    <source>
        <dbReference type="Proteomes" id="UP001056120"/>
    </source>
</evidence>
<name>A0ACB9JYA3_9ASTR</name>
<reference evidence="2" key="1">
    <citation type="journal article" date="2022" name="Mol. Ecol. Resour.">
        <title>The genomes of chicory, endive, great burdock and yacon provide insights into Asteraceae palaeo-polyploidization history and plant inulin production.</title>
        <authorList>
            <person name="Fan W."/>
            <person name="Wang S."/>
            <person name="Wang H."/>
            <person name="Wang A."/>
            <person name="Jiang F."/>
            <person name="Liu H."/>
            <person name="Zhao H."/>
            <person name="Xu D."/>
            <person name="Zhang Y."/>
        </authorList>
    </citation>
    <scope>NUCLEOTIDE SEQUENCE [LARGE SCALE GENOMIC DNA]</scope>
    <source>
        <strain evidence="2">cv. Yunnan</strain>
    </source>
</reference>
<gene>
    <name evidence="1" type="ORF">L1987_06487</name>
</gene>
<reference evidence="1 2" key="2">
    <citation type="journal article" date="2022" name="Mol. Ecol. Resour.">
        <title>The genomes of chicory, endive, great burdock and yacon provide insights into Asteraceae paleo-polyploidization history and plant inulin production.</title>
        <authorList>
            <person name="Fan W."/>
            <person name="Wang S."/>
            <person name="Wang H."/>
            <person name="Wang A."/>
            <person name="Jiang F."/>
            <person name="Liu H."/>
            <person name="Zhao H."/>
            <person name="Xu D."/>
            <person name="Zhang Y."/>
        </authorList>
    </citation>
    <scope>NUCLEOTIDE SEQUENCE [LARGE SCALE GENOMIC DNA]</scope>
    <source>
        <strain evidence="2">cv. Yunnan</strain>
        <tissue evidence="1">Leaves</tissue>
    </source>
</reference>
<protein>
    <submittedName>
        <fullName evidence="1">Uncharacterized protein</fullName>
    </submittedName>
</protein>
<evidence type="ECO:0000313" key="1">
    <source>
        <dbReference type="EMBL" id="KAI3825012.1"/>
    </source>
</evidence>
<sequence>MGSLVGNQAATTQCSEQVDKTQNMPGPESLGQVQKAAKVYKKPRNEKPNPGTFGDFLPNHSNAIYSRAGQSDLSSFKTATSVH</sequence>
<accession>A0ACB9JYA3</accession>
<comment type="caution">
    <text evidence="1">The sequence shown here is derived from an EMBL/GenBank/DDBJ whole genome shotgun (WGS) entry which is preliminary data.</text>
</comment>